<keyword evidence="2" id="KW-1185">Reference proteome</keyword>
<protein>
    <submittedName>
        <fullName evidence="1">Uncharacterized protein</fullName>
    </submittedName>
</protein>
<name>A0A7W8XA34_9HYPH</name>
<reference evidence="1 2" key="1">
    <citation type="submission" date="2020-08" db="EMBL/GenBank/DDBJ databases">
        <title>Genomic Encyclopedia of Type Strains, Phase IV (KMG-V): Genome sequencing to study the core and pangenomes of soil and plant-associated prokaryotes.</title>
        <authorList>
            <person name="Whitman W."/>
        </authorList>
    </citation>
    <scope>NUCLEOTIDE SEQUENCE [LARGE SCALE GENOMIC DNA]</scope>
    <source>
        <strain evidence="1 2">SEMIA 4084</strain>
    </source>
</reference>
<dbReference type="EMBL" id="JACHBK010000006">
    <property type="protein sequence ID" value="MBB5536253.1"/>
    <property type="molecule type" value="Genomic_DNA"/>
</dbReference>
<sequence length="62" mass="6765">MTALDLAKLRITPEILSLIAEIDEFKGAWRALGRIAPDRLSSLRRVATIESIGSSNVSKAQN</sequence>
<dbReference type="RefSeq" id="WP_234913100.1">
    <property type="nucleotide sequence ID" value="NZ_JACHBK010000006.1"/>
</dbReference>
<gene>
    <name evidence="1" type="ORF">GGD55_002960</name>
</gene>
<proteinExistence type="predicted"/>
<dbReference type="AlphaFoldDB" id="A0A7W8XA34"/>
<evidence type="ECO:0000313" key="1">
    <source>
        <dbReference type="EMBL" id="MBB5536253.1"/>
    </source>
</evidence>
<dbReference type="Proteomes" id="UP000585507">
    <property type="component" value="Unassembled WGS sequence"/>
</dbReference>
<accession>A0A7W8XA34</accession>
<organism evidence="1 2">
    <name type="scientific">Rhizobium giardinii</name>
    <dbReference type="NCBI Taxonomy" id="56731"/>
    <lineage>
        <taxon>Bacteria</taxon>
        <taxon>Pseudomonadati</taxon>
        <taxon>Pseudomonadota</taxon>
        <taxon>Alphaproteobacteria</taxon>
        <taxon>Hyphomicrobiales</taxon>
        <taxon>Rhizobiaceae</taxon>
        <taxon>Rhizobium/Agrobacterium group</taxon>
        <taxon>Rhizobium</taxon>
    </lineage>
</organism>
<evidence type="ECO:0000313" key="2">
    <source>
        <dbReference type="Proteomes" id="UP000585507"/>
    </source>
</evidence>
<comment type="caution">
    <text evidence="1">The sequence shown here is derived from an EMBL/GenBank/DDBJ whole genome shotgun (WGS) entry which is preliminary data.</text>
</comment>